<dbReference type="GO" id="GO:0016020">
    <property type="term" value="C:membrane"/>
    <property type="evidence" value="ECO:0007669"/>
    <property type="project" value="UniProtKB-SubCell"/>
</dbReference>
<keyword evidence="3 5" id="KW-1133">Transmembrane helix</keyword>
<evidence type="ECO:0000256" key="5">
    <source>
        <dbReference type="SAM" id="Phobius"/>
    </source>
</evidence>
<dbReference type="PANTHER" id="PTHR43066:SF14">
    <property type="entry name" value="RHOMBOID-RELATED PROTEIN 4"/>
    <property type="match status" value="1"/>
</dbReference>
<keyword evidence="8" id="KW-1185">Reference proteome</keyword>
<evidence type="ECO:0000256" key="1">
    <source>
        <dbReference type="ARBA" id="ARBA00004141"/>
    </source>
</evidence>
<feature type="transmembrane region" description="Helical" evidence="5">
    <location>
        <begin position="103"/>
        <end position="122"/>
    </location>
</feature>
<dbReference type="Gene3D" id="1.20.1540.10">
    <property type="entry name" value="Rhomboid-like"/>
    <property type="match status" value="1"/>
</dbReference>
<dbReference type="GeneTree" id="ENSGT00390000010744"/>
<comment type="subcellular location">
    <subcellularLocation>
        <location evidence="1">Membrane</location>
        <topology evidence="1">Multi-pass membrane protein</topology>
    </subcellularLocation>
</comment>
<keyword evidence="4 5" id="KW-0472">Membrane</keyword>
<proteinExistence type="predicted"/>
<dbReference type="Ensembl" id="ENSHCOT00000024165.1">
    <property type="protein sequence ID" value="ENSHCOP00000027728.1"/>
    <property type="gene ID" value="ENSHCOG00000019868.1"/>
</dbReference>
<reference evidence="7" key="2">
    <citation type="submission" date="2025-09" db="UniProtKB">
        <authorList>
            <consortium name="Ensembl"/>
        </authorList>
    </citation>
    <scope>IDENTIFICATION</scope>
</reference>
<organism evidence="7 8">
    <name type="scientific">Hippocampus comes</name>
    <name type="common">Tiger tail seahorse</name>
    <dbReference type="NCBI Taxonomy" id="109280"/>
    <lineage>
        <taxon>Eukaryota</taxon>
        <taxon>Metazoa</taxon>
        <taxon>Chordata</taxon>
        <taxon>Craniata</taxon>
        <taxon>Vertebrata</taxon>
        <taxon>Euteleostomi</taxon>
        <taxon>Actinopterygii</taxon>
        <taxon>Neopterygii</taxon>
        <taxon>Teleostei</taxon>
        <taxon>Neoteleostei</taxon>
        <taxon>Acanthomorphata</taxon>
        <taxon>Syngnathiaria</taxon>
        <taxon>Syngnathiformes</taxon>
        <taxon>Syngnathoidei</taxon>
        <taxon>Syngnathidae</taxon>
        <taxon>Hippocampus</taxon>
    </lineage>
</organism>
<dbReference type="FunFam" id="1.20.1540.10:FF:000008">
    <property type="entry name" value="RHOMBOID-like protein 13"/>
    <property type="match status" value="1"/>
</dbReference>
<evidence type="ECO:0000256" key="4">
    <source>
        <dbReference type="ARBA" id="ARBA00023136"/>
    </source>
</evidence>
<dbReference type="SUPFAM" id="SSF144091">
    <property type="entry name" value="Rhomboid-like"/>
    <property type="match status" value="1"/>
</dbReference>
<evidence type="ECO:0000313" key="7">
    <source>
        <dbReference type="Ensembl" id="ENSHCOP00000027728.1"/>
    </source>
</evidence>
<dbReference type="AlphaFoldDB" id="A0A3Q2Z7K1"/>
<evidence type="ECO:0000256" key="3">
    <source>
        <dbReference type="ARBA" id="ARBA00022989"/>
    </source>
</evidence>
<dbReference type="InterPro" id="IPR022764">
    <property type="entry name" value="Peptidase_S54_rhomboid_dom"/>
</dbReference>
<evidence type="ECO:0000313" key="8">
    <source>
        <dbReference type="Proteomes" id="UP000264820"/>
    </source>
</evidence>
<feature type="domain" description="Peptidase S54 rhomboid" evidence="6">
    <location>
        <begin position="63"/>
        <end position="207"/>
    </location>
</feature>
<accession>A0A3Q2Z7K1</accession>
<sequence>MRGRHRSSYLGLLLLVSQLYQLGLENIPPITLAMLGLNAYLFLFPAAPLMKACVSVHQAYWSGEWRRLLLSPFHHADDMHLYFNMVSFVMKGIRLERRLGSVWFAYVLAVFSLLTGALYLALEAGLTQLTEDQSYSSACAVGFSGVIFALKVLSNHYHPGGVTYVMGFPVSNRYASWVELVLIHITAPGTSLIGHLAGILVGLLYTTGPLKKMMKMGAGELENFFLRYFDIPVKVPVGFGNSSKCNHDFDFSFSRSLEMLYAKEERLMCRTARCIYDGTSTYTGGMTEEEQLAAAIRNSLRETGWHRGRGWLQIITFATMTIFLIKSN</sequence>
<dbReference type="PANTHER" id="PTHR43066">
    <property type="entry name" value="RHOMBOID-RELATED PROTEIN"/>
    <property type="match status" value="1"/>
</dbReference>
<dbReference type="STRING" id="109280.ENSHCOP00000027728"/>
<feature type="transmembrane region" description="Helical" evidence="5">
    <location>
        <begin position="39"/>
        <end position="60"/>
    </location>
</feature>
<keyword evidence="2 5" id="KW-0812">Transmembrane</keyword>
<evidence type="ECO:0000259" key="6">
    <source>
        <dbReference type="Pfam" id="PF01694"/>
    </source>
</evidence>
<dbReference type="Proteomes" id="UP000264820">
    <property type="component" value="Unplaced"/>
</dbReference>
<feature type="transmembrane region" description="Helical" evidence="5">
    <location>
        <begin position="174"/>
        <end position="206"/>
    </location>
</feature>
<protein>
    <submittedName>
        <fullName evidence="7">Rhomboid domain containing 1</fullName>
    </submittedName>
</protein>
<name>A0A3Q2Z7K1_HIPCM</name>
<evidence type="ECO:0000256" key="2">
    <source>
        <dbReference type="ARBA" id="ARBA00022692"/>
    </source>
</evidence>
<dbReference type="GO" id="GO:0004252">
    <property type="term" value="F:serine-type endopeptidase activity"/>
    <property type="evidence" value="ECO:0007669"/>
    <property type="project" value="InterPro"/>
</dbReference>
<dbReference type="Pfam" id="PF01694">
    <property type="entry name" value="Rhomboid"/>
    <property type="match status" value="1"/>
</dbReference>
<dbReference type="InterPro" id="IPR035952">
    <property type="entry name" value="Rhomboid-like_sf"/>
</dbReference>
<reference evidence="7" key="1">
    <citation type="submission" date="2025-08" db="UniProtKB">
        <authorList>
            <consortium name="Ensembl"/>
        </authorList>
    </citation>
    <scope>IDENTIFICATION</scope>
</reference>